<evidence type="ECO:0000313" key="4">
    <source>
        <dbReference type="EMBL" id="EAC1532935.1"/>
    </source>
</evidence>
<evidence type="ECO:0000313" key="6">
    <source>
        <dbReference type="Proteomes" id="UP000382540"/>
    </source>
</evidence>
<reference evidence="3" key="3">
    <citation type="submission" date="2017-07" db="EMBL/GenBank/DDBJ databases">
        <title>The complete sequence of plasmid pMCR3_WCHEC-LL123.</title>
        <authorList>
            <person name="Liu L."/>
            <person name="Feng Y."/>
            <person name="Zong Z."/>
        </authorList>
    </citation>
    <scope>NUCLEOTIDE SEQUENCE</scope>
    <source>
        <strain evidence="3">WCHEC-LL123</strain>
        <plasmid evidence="3">pMCR3_WCHEC-LL123</plasmid>
    </source>
</reference>
<dbReference type="EMBL" id="AAAGZE010000028">
    <property type="protein sequence ID" value="EAC1532935.1"/>
    <property type="molecule type" value="Genomic_DNA"/>
</dbReference>
<geneLocation type="plasmid" evidence="1">
    <name>pMCR_WCHEC1622</name>
</geneLocation>
<organism evidence="2">
    <name type="scientific">Escherichia coli</name>
    <dbReference type="NCBI Taxonomy" id="562"/>
    <lineage>
        <taxon>Bacteria</taxon>
        <taxon>Pseudomonadati</taxon>
        <taxon>Pseudomonadota</taxon>
        <taxon>Gammaproteobacteria</taxon>
        <taxon>Enterobacterales</taxon>
        <taxon>Enterobacteriaceae</taxon>
        <taxon>Escherichia</taxon>
    </lineage>
</organism>
<accession>A0A223DRJ4</accession>
<evidence type="ECO:0000313" key="3">
    <source>
        <dbReference type="EMBL" id="ASU04845.1"/>
    </source>
</evidence>
<reference evidence="5 7" key="5">
    <citation type="submission" date="2019-10" db="EMBL/GenBank/DDBJ databases">
        <title>Comparative genomic analysis of antimicrobial resistant Escherichia coli of diverse origin.</title>
        <authorList>
            <person name="Ghatak S."/>
            <person name="Milton A.P."/>
            <person name="Rhetso K."/>
            <person name="Purkait D."/>
            <person name="Das S."/>
            <person name="Puro K.-U."/>
            <person name="Shakuntala I."/>
            <person name="Sen A."/>
            <person name="Sanjukta R."/>
            <person name="Priya G.B."/>
            <person name="Mawlong M."/>
            <person name="Lyngdoh V."/>
            <person name="Rynghang J."/>
            <person name="Mawphlang B.L."/>
        </authorList>
    </citation>
    <scope>NUCLEOTIDE SEQUENCE [LARGE SCALE GENOMIC DNA]</scope>
    <source>
        <strain evidence="5 7">SE161</strain>
    </source>
</reference>
<evidence type="ECO:0000313" key="1">
    <source>
        <dbReference type="EMBL" id="ASI38438.1"/>
    </source>
</evidence>
<keyword evidence="2" id="KW-0614">Plasmid</keyword>
<reference evidence="2" key="2">
    <citation type="submission" date="2017-05" db="EMBL/GenBank/DDBJ databases">
        <title>A prospective study on human fecal carriage of Enterobacteriaceae possessing mcr-1 and mcr-2 genes in Hong Kong, with molecular characterization of IncP-1 and IncX4 types of mcr-1 plasmids coexisting in an Escherichia coli Sequence Type 201 isolate.</title>
        <authorList>
            <person name="Chan W.-S."/>
            <person name="Au C.-H."/>
            <person name="Ho D.N."/>
            <person name="Chan T.-L."/>
            <person name="Ma E.S.-K."/>
            <person name="Tang B.S.-F."/>
        </authorList>
    </citation>
    <scope>NUCLEOTIDE SEQUENCE</scope>
    <source>
        <strain evidence="2">HKSHmcr1_P2_EC</strain>
        <plasmid evidence="2">pHKSHmcr1_P2_p1</plasmid>
    </source>
</reference>
<dbReference type="EMBL" id="MF489760">
    <property type="protein sequence ID" value="ASU04845.1"/>
    <property type="molecule type" value="Genomic_DNA"/>
</dbReference>
<evidence type="ECO:0000313" key="2">
    <source>
        <dbReference type="EMBL" id="ASS85606.1"/>
    </source>
</evidence>
<reference evidence="4 6" key="4">
    <citation type="submission" date="2018-10" db="EMBL/GenBank/DDBJ databases">
        <authorList>
            <consortium name="NARMS: The National Antimicrobial Resistance Monitoring System"/>
        </authorList>
    </citation>
    <scope>NUCLEOTIDE SEQUENCE [LARGE SCALE GENOMIC DNA]</scope>
    <source>
        <strain evidence="4 6">CVM N17EC1330</strain>
    </source>
</reference>
<evidence type="ECO:0000313" key="5">
    <source>
        <dbReference type="EMBL" id="MTE91390.1"/>
    </source>
</evidence>
<proteinExistence type="predicted"/>
<dbReference type="AlphaFoldDB" id="A0A223DRJ4"/>
<gene>
    <name evidence="2" type="primary">traD</name>
    <name evidence="3" type="ORF">BCLKEOBJ_00018</name>
    <name evidence="4" type="ORF">D9J61_13000</name>
    <name evidence="5" type="ORF">F9B07_21720</name>
    <name evidence="1" type="ORF">pMCR_WCHEC1622_00060</name>
</gene>
<name>A0A223DRJ4_ECOLX</name>
<dbReference type="Proteomes" id="UP000382540">
    <property type="component" value="Unassembled WGS sequence"/>
</dbReference>
<dbReference type="RefSeq" id="WP_004196216.1">
    <property type="nucleotide sequence ID" value="NC_019074.1"/>
</dbReference>
<geneLocation type="plasmid" evidence="2">
    <name>pHKSHmcr1_P2_p1</name>
</geneLocation>
<protein>
    <submittedName>
        <fullName evidence="1 2">TraD</fullName>
    </submittedName>
</protein>
<geneLocation type="plasmid" evidence="3">
    <name>pMCR3_WCHEC-LL123</name>
</geneLocation>
<reference evidence="1" key="1">
    <citation type="submission" date="2017-01" db="EMBL/GenBank/DDBJ databases">
        <title>The complete sequence of an mcr-1-carrying plasmid pMCR_WCHEC1622.</title>
        <authorList>
            <person name="Zhao F."/>
            <person name="Feng Y."/>
            <person name="Zong Z."/>
        </authorList>
    </citation>
    <scope>NUCLEOTIDE SEQUENCE</scope>
    <source>
        <strain evidence="1">WCHEC1622</strain>
        <plasmid evidence="1">pMCR_WCHEC1622</plasmid>
    </source>
</reference>
<sequence>MTDTNAVIRPDVNDAIQDKYRDLMTPGYVAEFSPDEADLAGAFEDDALNARDAYESAFDAE</sequence>
<dbReference type="EMBL" id="WCEW01000033">
    <property type="protein sequence ID" value="MTE91390.1"/>
    <property type="molecule type" value="Genomic_DNA"/>
</dbReference>
<dbReference type="Proteomes" id="UP000486847">
    <property type="component" value="Unassembled WGS sequence"/>
</dbReference>
<dbReference type="EMBL" id="MF136778">
    <property type="protein sequence ID" value="ASS85606.1"/>
    <property type="molecule type" value="Genomic_DNA"/>
</dbReference>
<evidence type="ECO:0000313" key="7">
    <source>
        <dbReference type="Proteomes" id="UP000486847"/>
    </source>
</evidence>
<dbReference type="EMBL" id="KY463452">
    <property type="protein sequence ID" value="ASI38438.1"/>
    <property type="molecule type" value="Genomic_DNA"/>
</dbReference>